<dbReference type="InterPro" id="IPR051416">
    <property type="entry name" value="phD-YefM_TA_antitoxins"/>
</dbReference>
<dbReference type="Gene3D" id="3.40.1620.10">
    <property type="entry name" value="YefM-like domain"/>
    <property type="match status" value="1"/>
</dbReference>
<dbReference type="PANTHER" id="PTHR35377:SF5">
    <property type="entry name" value="ANTITOXIN VAPB46"/>
    <property type="match status" value="1"/>
</dbReference>
<reference evidence="4" key="1">
    <citation type="journal article" date="2019" name="Int. J. Syst. Evol. Microbiol.">
        <title>The Global Catalogue of Microorganisms (GCM) 10K type strain sequencing project: providing services to taxonomists for standard genome sequencing and annotation.</title>
        <authorList>
            <consortium name="The Broad Institute Genomics Platform"/>
            <consortium name="The Broad Institute Genome Sequencing Center for Infectious Disease"/>
            <person name="Wu L."/>
            <person name="Ma J."/>
        </authorList>
    </citation>
    <scope>NUCLEOTIDE SEQUENCE [LARGE SCALE GENOMIC DNA]</scope>
    <source>
        <strain evidence="4">JCM 12398</strain>
    </source>
</reference>
<comment type="caution">
    <text evidence="3">The sequence shown here is derived from an EMBL/GenBank/DDBJ whole genome shotgun (WGS) entry which is preliminary data.</text>
</comment>
<sequence>MSSATASRRIGVRALRDGLSAQLQRVKAGETLEVTEHGRVIAWLVPVESPSVIERLIAEGLIELPTGPAHPLPEPIKGTAGASDLIAEQRR</sequence>
<feature type="region of interest" description="Disordered" evidence="2">
    <location>
        <begin position="68"/>
        <end position="91"/>
    </location>
</feature>
<dbReference type="EMBL" id="BAAAKK010000001">
    <property type="protein sequence ID" value="GAA1417465.1"/>
    <property type="molecule type" value="Genomic_DNA"/>
</dbReference>
<proteinExistence type="inferred from homology"/>
<evidence type="ECO:0000256" key="2">
    <source>
        <dbReference type="SAM" id="MobiDB-lite"/>
    </source>
</evidence>
<dbReference type="RefSeq" id="WP_343916383.1">
    <property type="nucleotide sequence ID" value="NZ_BAAAKK010000001.1"/>
</dbReference>
<keyword evidence="4" id="KW-1185">Reference proteome</keyword>
<evidence type="ECO:0008006" key="5">
    <source>
        <dbReference type="Google" id="ProtNLM"/>
    </source>
</evidence>
<evidence type="ECO:0000313" key="3">
    <source>
        <dbReference type="EMBL" id="GAA1417465.1"/>
    </source>
</evidence>
<name>A0ABP4JBW8_9MICO</name>
<evidence type="ECO:0000313" key="4">
    <source>
        <dbReference type="Proteomes" id="UP001501266"/>
    </source>
</evidence>
<dbReference type="SUPFAM" id="SSF143120">
    <property type="entry name" value="YefM-like"/>
    <property type="match status" value="1"/>
</dbReference>
<accession>A0ABP4JBW8</accession>
<protein>
    <recommendedName>
        <fullName evidence="5">Antitoxin</fullName>
    </recommendedName>
</protein>
<comment type="similarity">
    <text evidence="1">Belongs to the phD/YefM antitoxin family.</text>
</comment>
<dbReference type="PANTHER" id="PTHR35377">
    <property type="entry name" value="ANTITOXIN VAPB49-RELATED-RELATED"/>
    <property type="match status" value="1"/>
</dbReference>
<dbReference type="InterPro" id="IPR036165">
    <property type="entry name" value="YefM-like_sf"/>
</dbReference>
<evidence type="ECO:0000256" key="1">
    <source>
        <dbReference type="ARBA" id="ARBA00009981"/>
    </source>
</evidence>
<gene>
    <name evidence="3" type="ORF">GCM10009640_01650</name>
</gene>
<organism evidence="3 4">
    <name type="scientific">Agrococcus citreus</name>
    <dbReference type="NCBI Taxonomy" id="84643"/>
    <lineage>
        <taxon>Bacteria</taxon>
        <taxon>Bacillati</taxon>
        <taxon>Actinomycetota</taxon>
        <taxon>Actinomycetes</taxon>
        <taxon>Micrococcales</taxon>
        <taxon>Microbacteriaceae</taxon>
        <taxon>Agrococcus</taxon>
    </lineage>
</organism>
<dbReference type="Proteomes" id="UP001501266">
    <property type="component" value="Unassembled WGS sequence"/>
</dbReference>